<dbReference type="AlphaFoldDB" id="A0AAD2FMQ6"/>
<protein>
    <submittedName>
        <fullName evidence="3">Uncharacterized protein</fullName>
    </submittedName>
</protein>
<proteinExistence type="predicted"/>
<reference evidence="3" key="1">
    <citation type="submission" date="2023-08" db="EMBL/GenBank/DDBJ databases">
        <authorList>
            <person name="Audoor S."/>
            <person name="Bilcke G."/>
        </authorList>
    </citation>
    <scope>NUCLEOTIDE SEQUENCE</scope>
</reference>
<feature type="compositionally biased region" description="Low complexity" evidence="2">
    <location>
        <begin position="1"/>
        <end position="17"/>
    </location>
</feature>
<name>A0AAD2FMQ6_9STRA</name>
<evidence type="ECO:0000256" key="1">
    <source>
        <dbReference type="SAM" id="Coils"/>
    </source>
</evidence>
<feature type="coiled-coil region" evidence="1">
    <location>
        <begin position="37"/>
        <end position="71"/>
    </location>
</feature>
<organism evidence="3 4">
    <name type="scientific">Cylindrotheca closterium</name>
    <dbReference type="NCBI Taxonomy" id="2856"/>
    <lineage>
        <taxon>Eukaryota</taxon>
        <taxon>Sar</taxon>
        <taxon>Stramenopiles</taxon>
        <taxon>Ochrophyta</taxon>
        <taxon>Bacillariophyta</taxon>
        <taxon>Bacillariophyceae</taxon>
        <taxon>Bacillariophycidae</taxon>
        <taxon>Bacillariales</taxon>
        <taxon>Bacillariaceae</taxon>
        <taxon>Cylindrotheca</taxon>
    </lineage>
</organism>
<comment type="caution">
    <text evidence="3">The sequence shown here is derived from an EMBL/GenBank/DDBJ whole genome shotgun (WGS) entry which is preliminary data.</text>
</comment>
<dbReference type="EMBL" id="CAKOGP040001668">
    <property type="protein sequence ID" value="CAJ1946437.1"/>
    <property type="molecule type" value="Genomic_DNA"/>
</dbReference>
<evidence type="ECO:0000313" key="3">
    <source>
        <dbReference type="EMBL" id="CAJ1946437.1"/>
    </source>
</evidence>
<sequence length="196" mass="22552">MGNNNATTTTTSTTATLQKEEKDDDDTTPSSSSSTALSQALLLKQQAQQLREEANNQAKALQEQKDHQLALQNSKIDSWIDDLLVQYQVDDDTQLLHSVDQVLCRLRDDRYSKEQVQKIFKRICETGPPQSRSRCSPIMELFVDAVGKLDEVERDENPNKRWTGKIERELRKKLFAMDWGIELQDEDDEGNPWKLR</sequence>
<keyword evidence="4" id="KW-1185">Reference proteome</keyword>
<keyword evidence="1" id="KW-0175">Coiled coil</keyword>
<evidence type="ECO:0000256" key="2">
    <source>
        <dbReference type="SAM" id="MobiDB-lite"/>
    </source>
</evidence>
<feature type="compositionally biased region" description="Low complexity" evidence="2">
    <location>
        <begin position="28"/>
        <end position="37"/>
    </location>
</feature>
<accession>A0AAD2FMQ6</accession>
<evidence type="ECO:0000313" key="4">
    <source>
        <dbReference type="Proteomes" id="UP001295423"/>
    </source>
</evidence>
<dbReference type="Proteomes" id="UP001295423">
    <property type="component" value="Unassembled WGS sequence"/>
</dbReference>
<feature type="region of interest" description="Disordered" evidence="2">
    <location>
        <begin position="1"/>
        <end position="37"/>
    </location>
</feature>
<gene>
    <name evidence="3" type="ORF">CYCCA115_LOCUS10580</name>
</gene>